<accession>A0A9P8C7C9</accession>
<proteinExistence type="predicted"/>
<feature type="region of interest" description="Disordered" evidence="1">
    <location>
        <begin position="391"/>
        <end position="415"/>
    </location>
</feature>
<evidence type="ECO:0000256" key="1">
    <source>
        <dbReference type="SAM" id="MobiDB-lite"/>
    </source>
</evidence>
<evidence type="ECO:0000256" key="2">
    <source>
        <dbReference type="SAM" id="SignalP"/>
    </source>
</evidence>
<name>A0A9P8C7C9_9HELO</name>
<dbReference type="GO" id="GO:0005783">
    <property type="term" value="C:endoplasmic reticulum"/>
    <property type="evidence" value="ECO:0007669"/>
    <property type="project" value="TreeGrafter"/>
</dbReference>
<organism evidence="3 4">
    <name type="scientific">Amylocarpus encephaloides</name>
    <dbReference type="NCBI Taxonomy" id="45428"/>
    <lineage>
        <taxon>Eukaryota</taxon>
        <taxon>Fungi</taxon>
        <taxon>Dikarya</taxon>
        <taxon>Ascomycota</taxon>
        <taxon>Pezizomycotina</taxon>
        <taxon>Leotiomycetes</taxon>
        <taxon>Helotiales</taxon>
        <taxon>Helotiales incertae sedis</taxon>
        <taxon>Amylocarpus</taxon>
    </lineage>
</organism>
<dbReference type="Gene3D" id="3.40.50.1580">
    <property type="entry name" value="Nucleoside phosphorylase domain"/>
    <property type="match status" value="1"/>
</dbReference>
<dbReference type="Proteomes" id="UP000824998">
    <property type="component" value="Unassembled WGS sequence"/>
</dbReference>
<dbReference type="GO" id="GO:0009116">
    <property type="term" value="P:nucleoside metabolic process"/>
    <property type="evidence" value="ECO:0007669"/>
    <property type="project" value="InterPro"/>
</dbReference>
<dbReference type="Pfam" id="PF06516">
    <property type="entry name" value="NUP"/>
    <property type="match status" value="1"/>
</dbReference>
<dbReference type="EMBL" id="MU251447">
    <property type="protein sequence ID" value="KAG9234931.1"/>
    <property type="molecule type" value="Genomic_DNA"/>
</dbReference>
<reference evidence="3" key="1">
    <citation type="journal article" date="2021" name="IMA Fungus">
        <title>Genomic characterization of three marine fungi, including Emericellopsis atlantica sp. nov. with signatures of a generalist lifestyle and marine biomass degradation.</title>
        <authorList>
            <person name="Hagestad O.C."/>
            <person name="Hou L."/>
            <person name="Andersen J.H."/>
            <person name="Hansen E.H."/>
            <person name="Altermark B."/>
            <person name="Li C."/>
            <person name="Kuhnert E."/>
            <person name="Cox R.J."/>
            <person name="Crous P.W."/>
            <person name="Spatafora J.W."/>
            <person name="Lail K."/>
            <person name="Amirebrahimi M."/>
            <person name="Lipzen A."/>
            <person name="Pangilinan J."/>
            <person name="Andreopoulos W."/>
            <person name="Hayes R.D."/>
            <person name="Ng V."/>
            <person name="Grigoriev I.V."/>
            <person name="Jackson S.A."/>
            <person name="Sutton T.D.S."/>
            <person name="Dobson A.D.W."/>
            <person name="Rama T."/>
        </authorList>
    </citation>
    <scope>NUCLEOTIDE SEQUENCE</scope>
    <source>
        <strain evidence="3">TRa018bII</strain>
    </source>
</reference>
<dbReference type="GO" id="GO:0055085">
    <property type="term" value="P:transmembrane transport"/>
    <property type="evidence" value="ECO:0007669"/>
    <property type="project" value="InterPro"/>
</dbReference>
<protein>
    <submittedName>
        <fullName evidence="3">Purine nucleoside permease-domain-containing protein</fullName>
    </submittedName>
</protein>
<feature type="signal peptide" evidence="2">
    <location>
        <begin position="1"/>
        <end position="18"/>
    </location>
</feature>
<dbReference type="AlphaFoldDB" id="A0A9P8C7C9"/>
<gene>
    <name evidence="3" type="ORF">BJ875DRAFT_504378</name>
</gene>
<dbReference type="PANTHER" id="PTHR38643">
    <property type="entry name" value="PURINE NUCLEOSIDE PERMEASE C285.05-RELATED"/>
    <property type="match status" value="1"/>
</dbReference>
<comment type="caution">
    <text evidence="3">The sequence shown here is derived from an EMBL/GenBank/DDBJ whole genome shotgun (WGS) entry which is preliminary data.</text>
</comment>
<dbReference type="PANTHER" id="PTHR38643:SF1">
    <property type="entry name" value="PURINE NUCLEOSIDE PERMEASE C285.05-RELATED"/>
    <property type="match status" value="1"/>
</dbReference>
<evidence type="ECO:0000313" key="3">
    <source>
        <dbReference type="EMBL" id="KAG9234931.1"/>
    </source>
</evidence>
<keyword evidence="4" id="KW-1185">Reference proteome</keyword>
<feature type="chain" id="PRO_5040122696" evidence="2">
    <location>
        <begin position="19"/>
        <end position="449"/>
    </location>
</feature>
<dbReference type="InterPro" id="IPR009486">
    <property type="entry name" value="Pur_nuclsid_perm"/>
</dbReference>
<evidence type="ECO:0000313" key="4">
    <source>
        <dbReference type="Proteomes" id="UP000824998"/>
    </source>
</evidence>
<dbReference type="OrthoDB" id="2331083at2759"/>
<dbReference type="InterPro" id="IPR035994">
    <property type="entry name" value="Nucleoside_phosphorylase_sf"/>
</dbReference>
<keyword evidence="2" id="KW-0732">Signal</keyword>
<sequence>MQLRIFLGALWWAFTCLAACQKKRSIHASRLATESAPQDPRSKVVAPKVFIITMFPPEADPWLKNSGNPNGIGSLLDMNITIPGASPLFPQAHCLASGTVCLMTIGEGEINAASTMTALLLSHLFDLTKTYFLITGIAGVNPNHGTLSDVAFAKYAVQIGLQYEFDAREVPGDWRTGYVPLGAKHPDLYPTSLYGTEVFELNANLRDAAYDFAVGAAMNDSGISVDYRQNYNTATAGSASRFKAALRTPGVIKGDVVTSDVYFSGTLLGESIEKFVTLITNGSAVYTMTAQEDNATLNSLLRAAMLDLVDFSRVIIMRGAADFDRPYPGSSCLDNLFGIKQGAFDPSIRNLYTSGMMVVRGILGEWEGRYERGVEAKNYIGDLWGNLGGKPDFGPGRQHSDNPVQERGLDGDTDSETRNHSILEWVGYKSLVRGLAFNTLSLGMVLILN</sequence>
<dbReference type="GO" id="GO:0003824">
    <property type="term" value="F:catalytic activity"/>
    <property type="evidence" value="ECO:0007669"/>
    <property type="project" value="InterPro"/>
</dbReference>